<dbReference type="Proteomes" id="UP000245998">
    <property type="component" value="Unassembled WGS sequence"/>
</dbReference>
<gene>
    <name evidence="1" type="ORF">DCC39_18360</name>
</gene>
<proteinExistence type="predicted"/>
<protein>
    <submittedName>
        <fullName evidence="1">Uncharacterized protein</fullName>
    </submittedName>
</protein>
<sequence>MLTFEYTEIYDYPASIVFSRLIDLEGRPSWIKGIMEARVTPKRTGSVGDQIFRKWKILRLQE</sequence>
<keyword evidence="2" id="KW-1185">Reference proteome</keyword>
<comment type="caution">
    <text evidence="1">The sequence shown here is derived from an EMBL/GenBank/DDBJ whole genome shotgun (WGS) entry which is preliminary data.</text>
</comment>
<dbReference type="SUPFAM" id="SSF55961">
    <property type="entry name" value="Bet v1-like"/>
    <property type="match status" value="1"/>
</dbReference>
<evidence type="ECO:0000313" key="1">
    <source>
        <dbReference type="EMBL" id="PWA05128.1"/>
    </source>
</evidence>
<reference evidence="1 2" key="1">
    <citation type="submission" date="2018-04" db="EMBL/GenBank/DDBJ databases">
        <title>Camelliibacillus theae gen. nov., sp. nov., isolated from Pu'er tea.</title>
        <authorList>
            <person name="Niu L."/>
        </authorList>
    </citation>
    <scope>NUCLEOTIDE SEQUENCE [LARGE SCALE GENOMIC DNA]</scope>
    <source>
        <strain evidence="1 2">T8</strain>
    </source>
</reference>
<dbReference type="AlphaFoldDB" id="A0A2U1JJS4"/>
<evidence type="ECO:0000313" key="2">
    <source>
        <dbReference type="Proteomes" id="UP000245998"/>
    </source>
</evidence>
<dbReference type="EMBL" id="QCZG01000077">
    <property type="protein sequence ID" value="PWA05128.1"/>
    <property type="molecule type" value="Genomic_DNA"/>
</dbReference>
<organism evidence="1 2">
    <name type="scientific">Pueribacillus theae</name>
    <dbReference type="NCBI Taxonomy" id="2171751"/>
    <lineage>
        <taxon>Bacteria</taxon>
        <taxon>Bacillati</taxon>
        <taxon>Bacillota</taxon>
        <taxon>Bacilli</taxon>
        <taxon>Bacillales</taxon>
        <taxon>Bacillaceae</taxon>
        <taxon>Pueribacillus</taxon>
    </lineage>
</organism>
<accession>A0A2U1JJS4</accession>
<name>A0A2U1JJS4_9BACI</name>